<evidence type="ECO:0000313" key="3">
    <source>
        <dbReference type="EMBL" id="TKS05322.1"/>
    </source>
</evidence>
<organism evidence="3">
    <name type="scientific">Populus alba</name>
    <name type="common">White poplar</name>
    <dbReference type="NCBI Taxonomy" id="43335"/>
    <lineage>
        <taxon>Eukaryota</taxon>
        <taxon>Viridiplantae</taxon>
        <taxon>Streptophyta</taxon>
        <taxon>Embryophyta</taxon>
        <taxon>Tracheophyta</taxon>
        <taxon>Spermatophyta</taxon>
        <taxon>Magnoliopsida</taxon>
        <taxon>eudicotyledons</taxon>
        <taxon>Gunneridae</taxon>
        <taxon>Pentapetalae</taxon>
        <taxon>rosids</taxon>
        <taxon>fabids</taxon>
        <taxon>Malpighiales</taxon>
        <taxon>Salicaceae</taxon>
        <taxon>Saliceae</taxon>
        <taxon>Populus</taxon>
    </lineage>
</organism>
<dbReference type="Pfam" id="PF12315">
    <property type="entry name" value="DA1-like"/>
    <property type="match status" value="1"/>
</dbReference>
<dbReference type="GO" id="GO:0043130">
    <property type="term" value="F:ubiquitin binding"/>
    <property type="evidence" value="ECO:0007669"/>
    <property type="project" value="TreeGrafter"/>
</dbReference>
<dbReference type="STRING" id="43335.A0A4U5Q6F3"/>
<dbReference type="PANTHER" id="PTHR24209">
    <property type="entry name" value="PROTEIN DA1-RELATED 2"/>
    <property type="match status" value="1"/>
</dbReference>
<evidence type="ECO:0000259" key="2">
    <source>
        <dbReference type="Pfam" id="PF12315"/>
    </source>
</evidence>
<feature type="signal peptide" evidence="1">
    <location>
        <begin position="1"/>
        <end position="17"/>
    </location>
</feature>
<sequence length="399" mass="46013">MLIVLSFLCATFRPELILDCEGCATIISHNPNKYTINQENNYIRFKARYLDDELDDIELATKLSLIELDEKGKKHAHGDDEEELARAIEESLKSSKNHRSVANTNPRRSRSLICDACDHLIRGPHLKREFWNQVYCYDHTRDGTHICCSCRRFEPRNEKFVSLGDDRRDGRRICNNCFSTAILETQGIEPLVRYVLIFFDHLNMKIKAPIPVFSVDRGEMRRQTAGGTAPVHPDTTVLGLTMCSHRDITSVDKSRLQGRKIVTEMETYRIGHEHRIKILVLFGLPLVMTGGILAHEFMHAWLRLQGVSRLNPEIEEGICQVMGYQWLDWFEAVDPEASSSRSEKAQFMRNLKKTFKGEVENMLDGAYGDGFRDAQWAVSRYGLDHVIRHIIRHKTLPRE</sequence>
<dbReference type="InterPro" id="IPR045218">
    <property type="entry name" value="DA1-like"/>
</dbReference>
<gene>
    <name evidence="3" type="ORF">D5086_0000134190</name>
</gene>
<evidence type="ECO:0000256" key="1">
    <source>
        <dbReference type="SAM" id="SignalP"/>
    </source>
</evidence>
<name>A0A4U5Q6F3_POPAL</name>
<keyword evidence="1" id="KW-0732">Signal</keyword>
<dbReference type="EMBL" id="RCHU01000435">
    <property type="protein sequence ID" value="TKS05322.1"/>
    <property type="molecule type" value="Genomic_DNA"/>
</dbReference>
<dbReference type="InterPro" id="IPR022087">
    <property type="entry name" value="DA1-like_dom"/>
</dbReference>
<proteinExistence type="predicted"/>
<accession>A0A4U5Q6F3</accession>
<dbReference type="PANTHER" id="PTHR24209:SF31">
    <property type="entry name" value="PROTEIN DA1-LIKE ISOFORM X1"/>
    <property type="match status" value="1"/>
</dbReference>
<protein>
    <recommendedName>
        <fullName evidence="2">Protein DA1-like domain-containing protein</fullName>
    </recommendedName>
</protein>
<comment type="caution">
    <text evidence="3">The sequence shown here is derived from an EMBL/GenBank/DDBJ whole genome shotgun (WGS) entry which is preliminary data.</text>
</comment>
<dbReference type="AlphaFoldDB" id="A0A4U5Q6F3"/>
<reference evidence="3" key="1">
    <citation type="submission" date="2018-10" db="EMBL/GenBank/DDBJ databases">
        <title>Population genomic analysis revealed the cold adaptation of white poplar.</title>
        <authorList>
            <person name="Liu Y.-J."/>
        </authorList>
    </citation>
    <scope>NUCLEOTIDE SEQUENCE [LARGE SCALE GENOMIC DNA]</scope>
    <source>
        <strain evidence="3">PAL-ZL1</strain>
    </source>
</reference>
<feature type="chain" id="PRO_5020371165" description="Protein DA1-like domain-containing protein" evidence="1">
    <location>
        <begin position="18"/>
        <end position="399"/>
    </location>
</feature>
<dbReference type="PROSITE" id="PS50330">
    <property type="entry name" value="UIM"/>
    <property type="match status" value="1"/>
</dbReference>
<dbReference type="InterPro" id="IPR003903">
    <property type="entry name" value="UIM_dom"/>
</dbReference>
<feature type="domain" description="Protein DA1-like" evidence="2">
    <location>
        <begin position="201"/>
        <end position="392"/>
    </location>
</feature>